<keyword evidence="7" id="KW-1185">Reference proteome</keyword>
<dbReference type="Gene3D" id="3.40.50.300">
    <property type="entry name" value="P-loop containing nucleotide triphosphate hydrolases"/>
    <property type="match status" value="1"/>
</dbReference>
<evidence type="ECO:0000256" key="4">
    <source>
        <dbReference type="SAM" id="MobiDB-lite"/>
    </source>
</evidence>
<feature type="region of interest" description="Disordered" evidence="4">
    <location>
        <begin position="1"/>
        <end position="30"/>
    </location>
</feature>
<dbReference type="SUPFAM" id="SSF52540">
    <property type="entry name" value="P-loop containing nucleoside triphosphate hydrolases"/>
    <property type="match status" value="1"/>
</dbReference>
<sequence>MSPATATPDRNFPPPEGIDVTHAATRPRPDTTSAIAVASSVSRRFGDVTALHEIDLSIGRGEFVSVVGPSGCGKSTLLEVFAGLQDHDGGTVHVDGQPLTGPRSKTAVIFQESATLPWRTVRDNVAFALEVRGVGKKERRSRADELLNTVGLSKFGDHYPTQLSGGMRQRVAIARCLSMEPDLILADEPFGALDEQTRLVMSYELLKIVEKLTCGVLFITHSIQEAVLLSDRVLVMSARPGRFIDEVDIDLPRPRSEDVLASPDAVALHERIWSRLRDEAKKTMSIEP</sequence>
<keyword evidence="3 6" id="KW-0067">ATP-binding</keyword>
<dbReference type="PANTHER" id="PTHR42788:SF13">
    <property type="entry name" value="ALIPHATIC SULFONATES IMPORT ATP-BINDING PROTEIN SSUB"/>
    <property type="match status" value="1"/>
</dbReference>
<reference evidence="7" key="2">
    <citation type="submission" date="2016-04" db="EMBL/GenBank/DDBJ databases">
        <title>Complete Genome and Plasmid Sequences for Rhodococcus fascians D188 and Draft Sequences for Rhodococcus spp. Isolates PBTS 1 and PBTS 2.</title>
        <authorList>
            <person name="Stamer R."/>
            <person name="Vereecke D."/>
            <person name="Zhang Y."/>
            <person name="Schilkey F."/>
            <person name="Devitt N."/>
            <person name="Randall J."/>
        </authorList>
    </citation>
    <scope>NUCLEOTIDE SEQUENCE [LARGE SCALE GENOMIC DNA]</scope>
    <source>
        <strain evidence="7">PBTS2</strain>
    </source>
</reference>
<evidence type="ECO:0000259" key="5">
    <source>
        <dbReference type="PROSITE" id="PS50893"/>
    </source>
</evidence>
<dbReference type="EC" id="3.6.3.36" evidence="6"/>
<dbReference type="PROSITE" id="PS50893">
    <property type="entry name" value="ABC_TRANSPORTER_2"/>
    <property type="match status" value="1"/>
</dbReference>
<dbReference type="InterPro" id="IPR003593">
    <property type="entry name" value="AAA+_ATPase"/>
</dbReference>
<dbReference type="InterPro" id="IPR027417">
    <property type="entry name" value="P-loop_NTPase"/>
</dbReference>
<dbReference type="EMBL" id="CP015220">
    <property type="protein sequence ID" value="AMY26072.1"/>
    <property type="molecule type" value="Genomic_DNA"/>
</dbReference>
<dbReference type="InterPro" id="IPR017871">
    <property type="entry name" value="ABC_transporter-like_CS"/>
</dbReference>
<keyword evidence="2" id="KW-0547">Nucleotide-binding</keyword>
<evidence type="ECO:0000313" key="7">
    <source>
        <dbReference type="Proteomes" id="UP000076038"/>
    </source>
</evidence>
<dbReference type="Pfam" id="PF00005">
    <property type="entry name" value="ABC_tran"/>
    <property type="match status" value="1"/>
</dbReference>
<accession>A0A143QTV6</accession>
<dbReference type="Proteomes" id="UP000076038">
    <property type="component" value="Chromosome"/>
</dbReference>
<dbReference type="PANTHER" id="PTHR42788">
    <property type="entry name" value="TAURINE IMPORT ATP-BINDING PROTEIN-RELATED"/>
    <property type="match status" value="1"/>
</dbReference>
<proteinExistence type="predicted"/>
<organism evidence="6 7">
    <name type="scientific">Rhodococcoides fascians</name>
    <name type="common">Rhodococcus fascians</name>
    <dbReference type="NCBI Taxonomy" id="1828"/>
    <lineage>
        <taxon>Bacteria</taxon>
        <taxon>Bacillati</taxon>
        <taxon>Actinomycetota</taxon>
        <taxon>Actinomycetes</taxon>
        <taxon>Mycobacteriales</taxon>
        <taxon>Nocardiaceae</taxon>
        <taxon>Rhodococcoides</taxon>
    </lineage>
</organism>
<feature type="domain" description="ABC transporter" evidence="5">
    <location>
        <begin position="36"/>
        <end position="263"/>
    </location>
</feature>
<dbReference type="PATRIC" id="fig|1653479.3.peg.4862"/>
<dbReference type="CDD" id="cd03293">
    <property type="entry name" value="ABC_NrtD_SsuB_transporters"/>
    <property type="match status" value="1"/>
</dbReference>
<dbReference type="InterPro" id="IPR003439">
    <property type="entry name" value="ABC_transporter-like_ATP-bd"/>
</dbReference>
<dbReference type="GO" id="GO:0016887">
    <property type="term" value="F:ATP hydrolysis activity"/>
    <property type="evidence" value="ECO:0007669"/>
    <property type="project" value="InterPro"/>
</dbReference>
<reference evidence="6 7" key="1">
    <citation type="journal article" date="2016" name="Genome Announc.">
        <title>Complete Genome and Plasmid Sequences for Rhodococcus fascians D188 and Draft Sequences for Rhodococcus Isolates PBTS 1 and PBTS 2.</title>
        <authorList>
            <person name="Stamler R.A."/>
            <person name="Vereecke D."/>
            <person name="Zhang Y."/>
            <person name="Schilkey F."/>
            <person name="Devitt N."/>
            <person name="Randall J.J."/>
        </authorList>
    </citation>
    <scope>NUCLEOTIDE SEQUENCE [LARGE SCALE GENOMIC DNA]</scope>
    <source>
        <strain evidence="6 7">PBTS2</strain>
    </source>
</reference>
<evidence type="ECO:0000313" key="6">
    <source>
        <dbReference type="EMBL" id="AMY26072.1"/>
    </source>
</evidence>
<name>A0A143QTV6_RHOFA</name>
<dbReference type="AlphaFoldDB" id="A0A143QTV6"/>
<dbReference type="GO" id="GO:0005524">
    <property type="term" value="F:ATP binding"/>
    <property type="evidence" value="ECO:0007669"/>
    <property type="project" value="UniProtKB-KW"/>
</dbReference>
<keyword evidence="1" id="KW-0813">Transport</keyword>
<dbReference type="KEGG" id="rhs:A3Q41_04808"/>
<evidence type="ECO:0000256" key="3">
    <source>
        <dbReference type="ARBA" id="ARBA00022840"/>
    </source>
</evidence>
<dbReference type="PROSITE" id="PS00211">
    <property type="entry name" value="ABC_TRANSPORTER_1"/>
    <property type="match status" value="1"/>
</dbReference>
<keyword evidence="6" id="KW-0378">Hydrolase</keyword>
<evidence type="ECO:0000256" key="1">
    <source>
        <dbReference type="ARBA" id="ARBA00022448"/>
    </source>
</evidence>
<dbReference type="InterPro" id="IPR050166">
    <property type="entry name" value="ABC_transporter_ATP-bind"/>
</dbReference>
<gene>
    <name evidence="6" type="primary">tauB</name>
    <name evidence="6" type="ORF">A3Q41_04808</name>
</gene>
<protein>
    <submittedName>
        <fullName evidence="6">Taurine import ATP-binding protein TauB</fullName>
        <ecNumber evidence="6">3.6.3.36</ecNumber>
    </submittedName>
</protein>
<dbReference type="SMART" id="SM00382">
    <property type="entry name" value="AAA"/>
    <property type="match status" value="1"/>
</dbReference>
<evidence type="ECO:0000256" key="2">
    <source>
        <dbReference type="ARBA" id="ARBA00022741"/>
    </source>
</evidence>